<dbReference type="Proteomes" id="UP000053105">
    <property type="component" value="Unassembled WGS sequence"/>
</dbReference>
<dbReference type="OrthoDB" id="8185902at2759"/>
<dbReference type="PANTHER" id="PTHR11008:SF41">
    <property type="entry name" value="RE70318P"/>
    <property type="match status" value="1"/>
</dbReference>
<dbReference type="GO" id="GO:0005615">
    <property type="term" value="C:extracellular space"/>
    <property type="evidence" value="ECO:0007669"/>
    <property type="project" value="TreeGrafter"/>
</dbReference>
<accession>A0A0M8ZV26</accession>
<dbReference type="PANTHER" id="PTHR11008">
    <property type="entry name" value="PROTEIN TAKEOUT-LIKE PROTEIN"/>
    <property type="match status" value="1"/>
</dbReference>
<dbReference type="SMART" id="SM00700">
    <property type="entry name" value="JHBP"/>
    <property type="match status" value="1"/>
</dbReference>
<proteinExistence type="predicted"/>
<dbReference type="AlphaFoldDB" id="A0A0M8ZV26"/>
<gene>
    <name evidence="1" type="ORF">WN51_02284</name>
</gene>
<organism evidence="1 2">
    <name type="scientific">Melipona quadrifasciata</name>
    <dbReference type="NCBI Taxonomy" id="166423"/>
    <lineage>
        <taxon>Eukaryota</taxon>
        <taxon>Metazoa</taxon>
        <taxon>Ecdysozoa</taxon>
        <taxon>Arthropoda</taxon>
        <taxon>Hexapoda</taxon>
        <taxon>Insecta</taxon>
        <taxon>Pterygota</taxon>
        <taxon>Neoptera</taxon>
        <taxon>Endopterygota</taxon>
        <taxon>Hymenoptera</taxon>
        <taxon>Apocrita</taxon>
        <taxon>Aculeata</taxon>
        <taxon>Apoidea</taxon>
        <taxon>Anthophila</taxon>
        <taxon>Apidae</taxon>
        <taxon>Melipona</taxon>
    </lineage>
</organism>
<dbReference type="InterPro" id="IPR038606">
    <property type="entry name" value="To_sf"/>
</dbReference>
<evidence type="ECO:0000313" key="1">
    <source>
        <dbReference type="EMBL" id="KOX71715.1"/>
    </source>
</evidence>
<dbReference type="EMBL" id="KQ435830">
    <property type="protein sequence ID" value="KOX71715.1"/>
    <property type="molecule type" value="Genomic_DNA"/>
</dbReference>
<evidence type="ECO:0008006" key="3">
    <source>
        <dbReference type="Google" id="ProtNLM"/>
    </source>
</evidence>
<dbReference type="Pfam" id="PF06585">
    <property type="entry name" value="JHBP"/>
    <property type="match status" value="1"/>
</dbReference>
<keyword evidence="2" id="KW-1185">Reference proteome</keyword>
<dbReference type="Gene3D" id="3.15.10.30">
    <property type="entry name" value="Haemolymph juvenile hormone binding protein"/>
    <property type="match status" value="2"/>
</dbReference>
<dbReference type="InterPro" id="IPR010562">
    <property type="entry name" value="Haemolymph_juvenile_hormone-bd"/>
</dbReference>
<reference evidence="1 2" key="1">
    <citation type="submission" date="2015-07" db="EMBL/GenBank/DDBJ databases">
        <title>The genome of Melipona quadrifasciata.</title>
        <authorList>
            <person name="Pan H."/>
            <person name="Kapheim K."/>
        </authorList>
    </citation>
    <scope>NUCLEOTIDE SEQUENCE [LARGE SCALE GENOMIC DNA]</scope>
    <source>
        <strain evidence="1">0111107301</strain>
        <tissue evidence="1">Whole body</tissue>
    </source>
</reference>
<name>A0A0M8ZV26_9HYME</name>
<evidence type="ECO:0000313" key="2">
    <source>
        <dbReference type="Proteomes" id="UP000053105"/>
    </source>
</evidence>
<feature type="non-terminal residue" evidence="1">
    <location>
        <position position="1"/>
    </location>
</feature>
<protein>
    <recommendedName>
        <fullName evidence="3">Protein takeout</fullName>
    </recommendedName>
</protein>
<sequence>SYIPLCGLKNPNLDKCVANSMTAVTNKLRDGIPELDIPPTEPLNVPVVIIDGDFKITTRILFPIEATGNLLLTARNVTAQVSLTYVVMNRGDRRLYYYSSLNEKLLITDWDVQFRGQNGEKTLAKAIEQTINSSKKELLDASTENIEKITSKKYLEIMNNFTKHFTYDDLLPDRE</sequence>